<dbReference type="SMART" id="SM00922">
    <property type="entry name" value="MR_MLE"/>
    <property type="match status" value="1"/>
</dbReference>
<dbReference type="InterPro" id="IPR029017">
    <property type="entry name" value="Enolase-like_N"/>
</dbReference>
<feature type="binding site" evidence="2">
    <location>
        <position position="19"/>
    </location>
    <ligand>
        <name>substrate</name>
    </ligand>
</feature>
<dbReference type="InterPro" id="IPR034611">
    <property type="entry name" value="D-tartrate_dehydratase"/>
</dbReference>
<dbReference type="InterPro" id="IPR036849">
    <property type="entry name" value="Enolase-like_C_sf"/>
</dbReference>
<evidence type="ECO:0000313" key="7">
    <source>
        <dbReference type="Proteomes" id="UP000077037"/>
    </source>
</evidence>
<dbReference type="Gene3D" id="3.20.20.120">
    <property type="entry name" value="Enolase-like C-terminal domain"/>
    <property type="match status" value="1"/>
</dbReference>
<sequence>MKIVDIVESTRPIKSNIRNAYIDFSKMTLSLVAVVTDVVRDGKPVIGYGFNSNGRYGQGALIRERFRPRVLEAAPESLLDGSGNNLDPHRIWDTMMMNEKPGGHGERSVAVGTIDMAVWDAVAKIENKPLYQLLAERYGDGKPNRDVFVYAAGGYYWPGQGIEGLQREMQSYLDRGYSVVKKKIGGASLAEDCKRIEAVLKLLGPGQRLCVDANGRFDLKTAIAYARELSQYDLFWYEEAGDPLDYELQAELANHYDKPMATGENLFSMQDARNLIRYGGMRADRDWLQFDCALSYGLVEYLRTLDMLKENGWSPSRCVPHGGHQMSLAIAAGLGLGGNESYPDLFQPYGGFPDGVKVENSIVRLPELPGIGFEGKADLYAEMRALTER</sequence>
<dbReference type="AlphaFoldDB" id="A0A157QUL2"/>
<feature type="domain" description="Mandelate racemase/muconate lactonizing enzyme C-terminal" evidence="5">
    <location>
        <begin position="162"/>
        <end position="259"/>
    </location>
</feature>
<dbReference type="EC" id="5.1.2.2" evidence="6"/>
<protein>
    <submittedName>
        <fullName evidence="6">Mandelate racemase/muconate lactonizing protein</fullName>
        <ecNumber evidence="6">5.1.2.2</ecNumber>
    </submittedName>
</protein>
<feature type="binding site" evidence="2">
    <location>
        <position position="238"/>
    </location>
    <ligand>
        <name>substrate</name>
    </ligand>
</feature>
<comment type="cofactor">
    <cofactor evidence="3">
        <name>Mg(2+)</name>
        <dbReference type="ChEBI" id="CHEBI:18420"/>
    </cofactor>
    <text evidence="3">Binds 1 Mg(2+) ion per subunit.</text>
</comment>
<evidence type="ECO:0000256" key="3">
    <source>
        <dbReference type="PIRSR" id="PIRSR634611-3"/>
    </source>
</evidence>
<feature type="site" description="Increases basicity of active site His" evidence="4">
    <location>
        <position position="291"/>
    </location>
</feature>
<dbReference type="InterPro" id="IPR034593">
    <property type="entry name" value="DgoD-like"/>
</dbReference>
<keyword evidence="6" id="KW-0413">Isomerase</keyword>
<dbReference type="GO" id="GO:0018838">
    <property type="term" value="F:mandelate racemase activity"/>
    <property type="evidence" value="ECO:0007669"/>
    <property type="project" value="UniProtKB-EC"/>
</dbReference>
<feature type="site" description="Transition state stabilizer" evidence="4">
    <location>
        <position position="181"/>
    </location>
</feature>
<evidence type="ECO:0000256" key="4">
    <source>
        <dbReference type="PIRSR" id="PIRSR634611-4"/>
    </source>
</evidence>
<dbReference type="SFLD" id="SFLDG00179">
    <property type="entry name" value="mandelate_racemase"/>
    <property type="match status" value="1"/>
</dbReference>
<dbReference type="SFLD" id="SFLDS00001">
    <property type="entry name" value="Enolase"/>
    <property type="match status" value="1"/>
</dbReference>
<dbReference type="GO" id="GO:0047808">
    <property type="term" value="F:D(-)-tartrate dehydratase activity"/>
    <property type="evidence" value="ECO:0007669"/>
    <property type="project" value="InterPro"/>
</dbReference>
<organism evidence="6 7">
    <name type="scientific">Bordetella ansorpii</name>
    <dbReference type="NCBI Taxonomy" id="288768"/>
    <lineage>
        <taxon>Bacteria</taxon>
        <taxon>Pseudomonadati</taxon>
        <taxon>Pseudomonadota</taxon>
        <taxon>Betaproteobacteria</taxon>
        <taxon>Burkholderiales</taxon>
        <taxon>Alcaligenaceae</taxon>
        <taxon>Bordetella</taxon>
    </lineage>
</organism>
<dbReference type="OrthoDB" id="9802699at2"/>
<feature type="binding site" evidence="2">
    <location>
        <position position="321"/>
    </location>
    <ligand>
        <name>substrate</name>
    </ligand>
</feature>
<dbReference type="InterPro" id="IPR029065">
    <property type="entry name" value="Enolase_C-like"/>
</dbReference>
<name>A0A157QUL2_9BORD</name>
<dbReference type="SFLD" id="SFLDF00118">
    <property type="entry name" value="D-tartrate_dehydratase"/>
    <property type="match status" value="1"/>
</dbReference>
<feature type="binding site" evidence="2">
    <location>
        <position position="264"/>
    </location>
    <ligand>
        <name>substrate</name>
    </ligand>
</feature>
<dbReference type="Pfam" id="PF02746">
    <property type="entry name" value="MR_MLE_N"/>
    <property type="match status" value="1"/>
</dbReference>
<dbReference type="InterPro" id="IPR013341">
    <property type="entry name" value="Mandelate_racemase_N_dom"/>
</dbReference>
<dbReference type="RefSeq" id="WP_066417870.1">
    <property type="nucleotide sequence ID" value="NZ_FKBS01000025.1"/>
</dbReference>
<dbReference type="InterPro" id="IPR013342">
    <property type="entry name" value="Mandelate_racemase_C"/>
</dbReference>
<feature type="binding site" evidence="3">
    <location>
        <position position="238"/>
    </location>
    <ligand>
        <name>Mg(2+)</name>
        <dbReference type="ChEBI" id="CHEBI:18420"/>
    </ligand>
</feature>
<evidence type="ECO:0000259" key="5">
    <source>
        <dbReference type="SMART" id="SM00922"/>
    </source>
</evidence>
<keyword evidence="3" id="KW-0479">Metal-binding</keyword>
<dbReference type="SUPFAM" id="SSF54826">
    <property type="entry name" value="Enolase N-terminal domain-like"/>
    <property type="match status" value="1"/>
</dbReference>
<dbReference type="SUPFAM" id="SSF51604">
    <property type="entry name" value="Enolase C-terminal domain-like"/>
    <property type="match status" value="1"/>
</dbReference>
<feature type="site" description="Transition state stabilizer" evidence="4">
    <location>
        <position position="53"/>
    </location>
</feature>
<dbReference type="Pfam" id="PF13378">
    <property type="entry name" value="MR_MLE_C"/>
    <property type="match status" value="1"/>
</dbReference>
<reference evidence="6 7" key="1">
    <citation type="submission" date="2016-03" db="EMBL/GenBank/DDBJ databases">
        <authorList>
            <consortium name="Pathogen Informatics"/>
        </authorList>
    </citation>
    <scope>NUCLEOTIDE SEQUENCE [LARGE SCALE GENOMIC DNA]</scope>
    <source>
        <strain evidence="6 7">NCTC13364</strain>
    </source>
</reference>
<gene>
    <name evidence="6" type="primary">mdlA_3</name>
    <name evidence="6" type="ORF">SAMEA1982600_04043</name>
</gene>
<dbReference type="GO" id="GO:0046872">
    <property type="term" value="F:metal ion binding"/>
    <property type="evidence" value="ECO:0007669"/>
    <property type="project" value="UniProtKB-KW"/>
</dbReference>
<feature type="site" description="Transition state stabilizer" evidence="4">
    <location>
        <position position="340"/>
    </location>
</feature>
<dbReference type="EMBL" id="FKBS01000025">
    <property type="protein sequence ID" value="SAI49400.1"/>
    <property type="molecule type" value="Genomic_DNA"/>
</dbReference>
<dbReference type="CDD" id="cd03326">
    <property type="entry name" value="MR_like_1"/>
    <property type="match status" value="1"/>
</dbReference>
<feature type="active site" description="acceptor" evidence="1">
    <location>
        <position position="183"/>
    </location>
</feature>
<keyword evidence="3" id="KW-0460">Magnesium</keyword>
<dbReference type="Gene3D" id="3.30.390.10">
    <property type="entry name" value="Enolase-like, N-terminal domain"/>
    <property type="match status" value="1"/>
</dbReference>
<proteinExistence type="predicted"/>
<evidence type="ECO:0000313" key="6">
    <source>
        <dbReference type="EMBL" id="SAI49400.1"/>
    </source>
</evidence>
<feature type="binding site" evidence="3">
    <location>
        <position position="212"/>
    </location>
    <ligand>
        <name>Mg(2+)</name>
        <dbReference type="ChEBI" id="CHEBI:18420"/>
    </ligand>
</feature>
<feature type="binding site" evidence="3">
    <location>
        <position position="264"/>
    </location>
    <ligand>
        <name>Mg(2+)</name>
        <dbReference type="ChEBI" id="CHEBI:18420"/>
    </ligand>
</feature>
<evidence type="ECO:0000256" key="1">
    <source>
        <dbReference type="PIRSR" id="PIRSR634611-1"/>
    </source>
</evidence>
<feature type="binding site" evidence="2">
    <location>
        <position position="100"/>
    </location>
    <ligand>
        <name>substrate</name>
    </ligand>
</feature>
<accession>A0A157QUL2</accession>
<feature type="binding site" evidence="2">
    <location>
        <position position="155"/>
    </location>
    <ligand>
        <name>substrate</name>
    </ligand>
</feature>
<dbReference type="PANTHER" id="PTHR48080:SF5">
    <property type="entry name" value="D(-)-TARTRATE DEHYDRATASE"/>
    <property type="match status" value="1"/>
</dbReference>
<dbReference type="PANTHER" id="PTHR48080">
    <property type="entry name" value="D-GALACTONATE DEHYDRATASE-RELATED"/>
    <property type="match status" value="1"/>
</dbReference>
<feature type="binding site" evidence="2">
    <location>
        <position position="181"/>
    </location>
    <ligand>
        <name>substrate</name>
    </ligand>
</feature>
<dbReference type="Proteomes" id="UP000077037">
    <property type="component" value="Unassembled WGS sequence"/>
</dbReference>
<feature type="active site" description="Proton donor/acceptor" evidence="1">
    <location>
        <position position="321"/>
    </location>
</feature>
<feature type="binding site" evidence="2">
    <location>
        <position position="53"/>
    </location>
    <ligand>
        <name>substrate</name>
    </ligand>
</feature>
<evidence type="ECO:0000256" key="2">
    <source>
        <dbReference type="PIRSR" id="PIRSR634611-2"/>
    </source>
</evidence>